<evidence type="ECO:0000256" key="6">
    <source>
        <dbReference type="ARBA" id="ARBA00022771"/>
    </source>
</evidence>
<keyword evidence="6" id="KW-0863">Zinc-finger</keyword>
<organism evidence="12 13">
    <name type="scientific">Artemisia annua</name>
    <name type="common">Sweet wormwood</name>
    <dbReference type="NCBI Taxonomy" id="35608"/>
    <lineage>
        <taxon>Eukaryota</taxon>
        <taxon>Viridiplantae</taxon>
        <taxon>Streptophyta</taxon>
        <taxon>Embryophyta</taxon>
        <taxon>Tracheophyta</taxon>
        <taxon>Spermatophyta</taxon>
        <taxon>Magnoliopsida</taxon>
        <taxon>eudicotyledons</taxon>
        <taxon>Gunneridae</taxon>
        <taxon>Pentapetalae</taxon>
        <taxon>asterids</taxon>
        <taxon>campanulids</taxon>
        <taxon>Asterales</taxon>
        <taxon>Asteraceae</taxon>
        <taxon>Asteroideae</taxon>
        <taxon>Anthemideae</taxon>
        <taxon>Artemisiinae</taxon>
        <taxon>Artemisia</taxon>
    </lineage>
</organism>
<keyword evidence="8" id="KW-0862">Zinc</keyword>
<evidence type="ECO:0000256" key="2">
    <source>
        <dbReference type="ARBA" id="ARBA00004906"/>
    </source>
</evidence>
<keyword evidence="13" id="KW-1185">Reference proteome</keyword>
<comment type="caution">
    <text evidence="12">The sequence shown here is derived from an EMBL/GenBank/DDBJ whole genome shotgun (WGS) entry which is preliminary data.</text>
</comment>
<dbReference type="STRING" id="35608.A0A2U1NF39"/>
<dbReference type="GO" id="GO:0008270">
    <property type="term" value="F:zinc ion binding"/>
    <property type="evidence" value="ECO:0007669"/>
    <property type="project" value="UniProtKB-KW"/>
</dbReference>
<evidence type="ECO:0000313" key="12">
    <source>
        <dbReference type="EMBL" id="PWA72132.1"/>
    </source>
</evidence>
<evidence type="ECO:0000256" key="4">
    <source>
        <dbReference type="ARBA" id="ARBA00022692"/>
    </source>
</evidence>
<dbReference type="GO" id="GO:0016020">
    <property type="term" value="C:membrane"/>
    <property type="evidence" value="ECO:0007669"/>
    <property type="project" value="UniProtKB-SubCell"/>
</dbReference>
<keyword evidence="4" id="KW-0812">Transmembrane</keyword>
<reference evidence="12 13" key="1">
    <citation type="journal article" date="2018" name="Mol. Plant">
        <title>The genome of Artemisia annua provides insight into the evolution of Asteraceae family and artemisinin biosynthesis.</title>
        <authorList>
            <person name="Shen Q."/>
            <person name="Zhang L."/>
            <person name="Liao Z."/>
            <person name="Wang S."/>
            <person name="Yan T."/>
            <person name="Shi P."/>
            <person name="Liu M."/>
            <person name="Fu X."/>
            <person name="Pan Q."/>
            <person name="Wang Y."/>
            <person name="Lv Z."/>
            <person name="Lu X."/>
            <person name="Zhang F."/>
            <person name="Jiang W."/>
            <person name="Ma Y."/>
            <person name="Chen M."/>
            <person name="Hao X."/>
            <person name="Li L."/>
            <person name="Tang Y."/>
            <person name="Lv G."/>
            <person name="Zhou Y."/>
            <person name="Sun X."/>
            <person name="Brodelius P.E."/>
            <person name="Rose J.K.C."/>
            <person name="Tang K."/>
        </authorList>
    </citation>
    <scope>NUCLEOTIDE SEQUENCE [LARGE SCALE GENOMIC DNA]</scope>
    <source>
        <strain evidence="13">cv. Huhao1</strain>
        <tissue evidence="12">Leaf</tissue>
    </source>
</reference>
<name>A0A2U1NF39_ARTAN</name>
<dbReference type="OrthoDB" id="8062037at2759"/>
<keyword evidence="5" id="KW-0479">Metal-binding</keyword>
<accession>A0A2U1NF39</accession>
<sequence length="141" mass="15683">MWVSGVVWEFSRFLVKPSSRNPDEFDNVSALQGQLQQLFTLHDSGVDQSFIDTLPVFDYKSIIVETASSGPFSLQFLLSQNVVGNSKPSETGCDDQEIQSCNNSDPQVAPARSQSFARRSLLWLMGRQKNNVVHSNVSTNV</sequence>
<evidence type="ECO:0000256" key="11">
    <source>
        <dbReference type="ARBA" id="ARBA00024209"/>
    </source>
</evidence>
<dbReference type="Proteomes" id="UP000245207">
    <property type="component" value="Unassembled WGS sequence"/>
</dbReference>
<dbReference type="PANTHER" id="PTHR45768:SF53">
    <property type="entry name" value="ZINC FINGER, RING_FYVE_PHD-TYPE-RELATED"/>
    <property type="match status" value="1"/>
</dbReference>
<evidence type="ECO:0000256" key="7">
    <source>
        <dbReference type="ARBA" id="ARBA00022786"/>
    </source>
</evidence>
<keyword evidence="7" id="KW-0833">Ubl conjugation pathway</keyword>
<dbReference type="EMBL" id="PKPP01002959">
    <property type="protein sequence ID" value="PWA72132.1"/>
    <property type="molecule type" value="Genomic_DNA"/>
</dbReference>
<keyword evidence="9" id="KW-1133">Transmembrane helix</keyword>
<dbReference type="PANTHER" id="PTHR45768">
    <property type="entry name" value="E3 UBIQUITIN-PROTEIN LIGASE RNF13-LIKE"/>
    <property type="match status" value="1"/>
</dbReference>
<evidence type="ECO:0000256" key="9">
    <source>
        <dbReference type="ARBA" id="ARBA00022989"/>
    </source>
</evidence>
<protein>
    <submittedName>
        <fullName evidence="12">Zinc finger, RING/FYVE/PHD-type</fullName>
    </submittedName>
</protein>
<proteinExistence type="inferred from homology"/>
<evidence type="ECO:0000256" key="3">
    <source>
        <dbReference type="ARBA" id="ARBA00022679"/>
    </source>
</evidence>
<evidence type="ECO:0000256" key="10">
    <source>
        <dbReference type="ARBA" id="ARBA00023136"/>
    </source>
</evidence>
<evidence type="ECO:0000256" key="1">
    <source>
        <dbReference type="ARBA" id="ARBA00004167"/>
    </source>
</evidence>
<gene>
    <name evidence="12" type="ORF">CTI12_AA276950</name>
</gene>
<evidence type="ECO:0000256" key="8">
    <source>
        <dbReference type="ARBA" id="ARBA00022833"/>
    </source>
</evidence>
<dbReference type="AlphaFoldDB" id="A0A2U1NF39"/>
<comment type="subcellular location">
    <subcellularLocation>
        <location evidence="1">Membrane</location>
        <topology evidence="1">Single-pass membrane protein</topology>
    </subcellularLocation>
</comment>
<comment type="pathway">
    <text evidence="2">Protein modification; protein ubiquitination.</text>
</comment>
<comment type="similarity">
    <text evidence="11">Belongs to the RING-type zinc finger family. ATL subfamily.</text>
</comment>
<keyword evidence="3" id="KW-0808">Transferase</keyword>
<evidence type="ECO:0000313" key="13">
    <source>
        <dbReference type="Proteomes" id="UP000245207"/>
    </source>
</evidence>
<evidence type="ECO:0000256" key="5">
    <source>
        <dbReference type="ARBA" id="ARBA00022723"/>
    </source>
</evidence>
<keyword evidence="10" id="KW-0472">Membrane</keyword>
<dbReference type="GO" id="GO:0016740">
    <property type="term" value="F:transferase activity"/>
    <property type="evidence" value="ECO:0007669"/>
    <property type="project" value="UniProtKB-KW"/>
</dbReference>